<dbReference type="InterPro" id="IPR043131">
    <property type="entry name" value="BCAT-like_N"/>
</dbReference>
<evidence type="ECO:0000256" key="10">
    <source>
        <dbReference type="ARBA" id="ARBA00049229"/>
    </source>
</evidence>
<comment type="caution">
    <text evidence="13">The sequence shown here is derived from an EMBL/GenBank/DDBJ whole genome shotgun (WGS) entry which is preliminary data.</text>
</comment>
<protein>
    <recommendedName>
        <fullName evidence="6">branched-chain-amino-acid transaminase</fullName>
        <ecNumber evidence="6">2.6.1.42</ecNumber>
    </recommendedName>
</protein>
<comment type="catalytic activity">
    <reaction evidence="8">
        <text>L-valine + 2-oxoglutarate = 3-methyl-2-oxobutanoate + L-glutamate</text>
        <dbReference type="Rhea" id="RHEA:24813"/>
        <dbReference type="ChEBI" id="CHEBI:11851"/>
        <dbReference type="ChEBI" id="CHEBI:16810"/>
        <dbReference type="ChEBI" id="CHEBI:29985"/>
        <dbReference type="ChEBI" id="CHEBI:57762"/>
        <dbReference type="EC" id="2.6.1.42"/>
    </reaction>
</comment>
<keyword evidence="13" id="KW-0808">Transferase</keyword>
<keyword evidence="13" id="KW-0032">Aminotransferase</keyword>
<gene>
    <name evidence="13" type="ORF">LQ318_03775</name>
</gene>
<keyword evidence="14" id="KW-1185">Reference proteome</keyword>
<evidence type="ECO:0000256" key="9">
    <source>
        <dbReference type="ARBA" id="ARBA00048798"/>
    </source>
</evidence>
<dbReference type="Gene3D" id="3.30.470.10">
    <property type="match status" value="1"/>
</dbReference>
<evidence type="ECO:0000256" key="8">
    <source>
        <dbReference type="ARBA" id="ARBA00048212"/>
    </source>
</evidence>
<evidence type="ECO:0000313" key="14">
    <source>
        <dbReference type="Proteomes" id="UP001207337"/>
    </source>
</evidence>
<dbReference type="RefSeq" id="WP_265787658.1">
    <property type="nucleotide sequence ID" value="NZ_BAABRS010000001.1"/>
</dbReference>
<dbReference type="GO" id="GO:0008483">
    <property type="term" value="F:transaminase activity"/>
    <property type="evidence" value="ECO:0007669"/>
    <property type="project" value="UniProtKB-KW"/>
</dbReference>
<dbReference type="SUPFAM" id="SSF56752">
    <property type="entry name" value="D-aminoacid aminotransferase-like PLP-dependent enzymes"/>
    <property type="match status" value="1"/>
</dbReference>
<comment type="catalytic activity">
    <reaction evidence="10">
        <text>L-leucine + 2-oxoglutarate = 4-methyl-2-oxopentanoate + L-glutamate</text>
        <dbReference type="Rhea" id="RHEA:18321"/>
        <dbReference type="ChEBI" id="CHEBI:16810"/>
        <dbReference type="ChEBI" id="CHEBI:17865"/>
        <dbReference type="ChEBI" id="CHEBI:29985"/>
        <dbReference type="ChEBI" id="CHEBI:57427"/>
        <dbReference type="EC" id="2.6.1.42"/>
    </reaction>
</comment>
<organism evidence="13 14">
    <name type="scientific">Fodinibius salicampi</name>
    <dbReference type="NCBI Taxonomy" id="1920655"/>
    <lineage>
        <taxon>Bacteria</taxon>
        <taxon>Pseudomonadati</taxon>
        <taxon>Balneolota</taxon>
        <taxon>Balneolia</taxon>
        <taxon>Balneolales</taxon>
        <taxon>Balneolaceae</taxon>
        <taxon>Fodinibius</taxon>
    </lineage>
</organism>
<evidence type="ECO:0000256" key="6">
    <source>
        <dbReference type="ARBA" id="ARBA00013053"/>
    </source>
</evidence>
<dbReference type="PANTHER" id="PTHR42743:SF11">
    <property type="entry name" value="AMINODEOXYCHORISMATE LYASE"/>
    <property type="match status" value="1"/>
</dbReference>
<dbReference type="InterPro" id="IPR050571">
    <property type="entry name" value="Class-IV_PLP-Dep_Aminotrnsfr"/>
</dbReference>
<evidence type="ECO:0000256" key="1">
    <source>
        <dbReference type="ARBA" id="ARBA00001933"/>
    </source>
</evidence>
<dbReference type="InterPro" id="IPR043132">
    <property type="entry name" value="BCAT-like_C"/>
</dbReference>
<dbReference type="PANTHER" id="PTHR42743">
    <property type="entry name" value="AMINO-ACID AMINOTRANSFERASE"/>
    <property type="match status" value="1"/>
</dbReference>
<name>A0ABT3PVY2_9BACT</name>
<dbReference type="Pfam" id="PF01063">
    <property type="entry name" value="Aminotran_4"/>
    <property type="match status" value="1"/>
</dbReference>
<reference evidence="13 14" key="1">
    <citation type="submission" date="2021-11" db="EMBL/GenBank/DDBJ databases">
        <title>Aliifidinibius sp. nov., a new bacterium isolated from saline soil.</title>
        <authorList>
            <person name="Galisteo C."/>
            <person name="De La Haba R."/>
            <person name="Sanchez-Porro C."/>
            <person name="Ventosa A."/>
        </authorList>
    </citation>
    <scope>NUCLEOTIDE SEQUENCE [LARGE SCALE GENOMIC DNA]</scope>
    <source>
        <strain evidence="13 14">KACC 190600</strain>
    </source>
</reference>
<sequence length="293" mass="32955">MTDNGHIIHNGALLSAETPIVSANSRALLYGEGAFETIRTYGRETLFFSEHLDRLKRGLNKLGINLDQFPEEKLLEEQILELLSKDNLLIDSAIVRLQFWRDGSRGYLAGKNEVELQYLITASECPDFKDREVRLATVATSRIPSESLPGFGKFTNGINYILAAKEAADKGADDALMQTTEGWISEATIANIFWIEGDNVFTPSEACDLLPGITRDIVIDIVNKNSHLRIQEGRYPMERLYEAESVAICNSVREVLPVCQINTHKFGTDHSILNQLRKDYTTFRNKYKKPLSG</sequence>
<proteinExistence type="inferred from homology"/>
<dbReference type="EC" id="2.6.1.42" evidence="6"/>
<evidence type="ECO:0000256" key="5">
    <source>
        <dbReference type="ARBA" id="ARBA00009320"/>
    </source>
</evidence>
<dbReference type="Gene3D" id="3.20.10.10">
    <property type="entry name" value="D-amino Acid Aminotransferase, subunit A, domain 2"/>
    <property type="match status" value="1"/>
</dbReference>
<dbReference type="CDD" id="cd00449">
    <property type="entry name" value="PLPDE_IV"/>
    <property type="match status" value="1"/>
</dbReference>
<evidence type="ECO:0000256" key="7">
    <source>
        <dbReference type="ARBA" id="ARBA00022898"/>
    </source>
</evidence>
<evidence type="ECO:0000256" key="4">
    <source>
        <dbReference type="ARBA" id="ARBA00005072"/>
    </source>
</evidence>
<keyword evidence="7 12" id="KW-0663">Pyridoxal phosphate</keyword>
<evidence type="ECO:0000313" key="13">
    <source>
        <dbReference type="EMBL" id="MCW9712015.1"/>
    </source>
</evidence>
<comment type="cofactor">
    <cofactor evidence="1 12">
        <name>pyridoxal 5'-phosphate</name>
        <dbReference type="ChEBI" id="CHEBI:597326"/>
    </cofactor>
</comment>
<comment type="pathway">
    <text evidence="4">Amino-acid biosynthesis; L-leucine biosynthesis; L-leucine from 3-methyl-2-oxobutanoate: step 4/4.</text>
</comment>
<dbReference type="InterPro" id="IPR001544">
    <property type="entry name" value="Aminotrans_IV"/>
</dbReference>
<dbReference type="InterPro" id="IPR036038">
    <property type="entry name" value="Aminotransferase-like"/>
</dbReference>
<dbReference type="EMBL" id="JAJNDC010000001">
    <property type="protein sequence ID" value="MCW9712015.1"/>
    <property type="molecule type" value="Genomic_DNA"/>
</dbReference>
<dbReference type="Proteomes" id="UP001207337">
    <property type="component" value="Unassembled WGS sequence"/>
</dbReference>
<dbReference type="PROSITE" id="PS00770">
    <property type="entry name" value="AA_TRANSFER_CLASS_4"/>
    <property type="match status" value="1"/>
</dbReference>
<evidence type="ECO:0000256" key="2">
    <source>
        <dbReference type="ARBA" id="ARBA00004824"/>
    </source>
</evidence>
<accession>A0ABT3PVY2</accession>
<comment type="catalytic activity">
    <reaction evidence="9">
        <text>L-isoleucine + 2-oxoglutarate = (S)-3-methyl-2-oxopentanoate + L-glutamate</text>
        <dbReference type="Rhea" id="RHEA:24801"/>
        <dbReference type="ChEBI" id="CHEBI:16810"/>
        <dbReference type="ChEBI" id="CHEBI:29985"/>
        <dbReference type="ChEBI" id="CHEBI:35146"/>
        <dbReference type="ChEBI" id="CHEBI:58045"/>
        <dbReference type="EC" id="2.6.1.42"/>
    </reaction>
</comment>
<comment type="pathway">
    <text evidence="3">Amino-acid biosynthesis; L-valine biosynthesis; L-valine from pyruvate: step 4/4.</text>
</comment>
<dbReference type="InterPro" id="IPR018300">
    <property type="entry name" value="Aminotrans_IV_CS"/>
</dbReference>
<comment type="pathway">
    <text evidence="2">Amino-acid biosynthesis; L-isoleucine biosynthesis; L-isoleucine from 2-oxobutanoate: step 4/4.</text>
</comment>
<evidence type="ECO:0000256" key="12">
    <source>
        <dbReference type="RuleBase" id="RU004516"/>
    </source>
</evidence>
<evidence type="ECO:0000256" key="3">
    <source>
        <dbReference type="ARBA" id="ARBA00004931"/>
    </source>
</evidence>
<evidence type="ECO:0000256" key="11">
    <source>
        <dbReference type="RuleBase" id="RU004106"/>
    </source>
</evidence>
<comment type="similarity">
    <text evidence="5 11">Belongs to the class-IV pyridoxal-phosphate-dependent aminotransferase family.</text>
</comment>